<name>A0A3L6Q3E3_PANMI</name>
<dbReference type="InterPro" id="IPR016024">
    <property type="entry name" value="ARM-type_fold"/>
</dbReference>
<reference evidence="5" key="1">
    <citation type="journal article" date="2019" name="Nat. Commun.">
        <title>The genome of broomcorn millet.</title>
        <authorList>
            <person name="Zou C."/>
            <person name="Miki D."/>
            <person name="Li D."/>
            <person name="Tang Q."/>
            <person name="Xiao L."/>
            <person name="Rajput S."/>
            <person name="Deng P."/>
            <person name="Jia W."/>
            <person name="Huang R."/>
            <person name="Zhang M."/>
            <person name="Sun Y."/>
            <person name="Hu J."/>
            <person name="Fu X."/>
            <person name="Schnable P.S."/>
            <person name="Li F."/>
            <person name="Zhang H."/>
            <person name="Feng B."/>
            <person name="Zhu X."/>
            <person name="Liu R."/>
            <person name="Schnable J.C."/>
            <person name="Zhu J.-K."/>
            <person name="Zhang H."/>
        </authorList>
    </citation>
    <scope>NUCLEOTIDE SEQUENCE [LARGE SCALE GENOMIC DNA]</scope>
</reference>
<feature type="transmembrane region" description="Helical" evidence="3">
    <location>
        <begin position="122"/>
        <end position="141"/>
    </location>
</feature>
<organism evidence="4 5">
    <name type="scientific">Panicum miliaceum</name>
    <name type="common">Proso millet</name>
    <name type="synonym">Broomcorn millet</name>
    <dbReference type="NCBI Taxonomy" id="4540"/>
    <lineage>
        <taxon>Eukaryota</taxon>
        <taxon>Viridiplantae</taxon>
        <taxon>Streptophyta</taxon>
        <taxon>Embryophyta</taxon>
        <taxon>Tracheophyta</taxon>
        <taxon>Spermatophyta</taxon>
        <taxon>Magnoliopsida</taxon>
        <taxon>Liliopsida</taxon>
        <taxon>Poales</taxon>
        <taxon>Poaceae</taxon>
        <taxon>PACMAD clade</taxon>
        <taxon>Panicoideae</taxon>
        <taxon>Panicodae</taxon>
        <taxon>Paniceae</taxon>
        <taxon>Panicinae</taxon>
        <taxon>Panicum</taxon>
        <taxon>Panicum sect. Panicum</taxon>
    </lineage>
</organism>
<evidence type="ECO:0000256" key="1">
    <source>
        <dbReference type="SAM" id="Coils"/>
    </source>
</evidence>
<evidence type="ECO:0000256" key="3">
    <source>
        <dbReference type="SAM" id="Phobius"/>
    </source>
</evidence>
<keyword evidence="3" id="KW-1133">Transmembrane helix</keyword>
<keyword evidence="3" id="KW-0812">Transmembrane</keyword>
<protein>
    <submittedName>
        <fullName evidence="4">Uncharacterized protein</fullName>
    </submittedName>
</protein>
<feature type="transmembrane region" description="Helical" evidence="3">
    <location>
        <begin position="40"/>
        <end position="66"/>
    </location>
</feature>
<dbReference type="AlphaFoldDB" id="A0A3L6Q3E3"/>
<comment type="caution">
    <text evidence="4">The sequence shown here is derived from an EMBL/GenBank/DDBJ whole genome shotgun (WGS) entry which is preliminary data.</text>
</comment>
<evidence type="ECO:0000313" key="4">
    <source>
        <dbReference type="EMBL" id="RLM69000.1"/>
    </source>
</evidence>
<accession>A0A3L6Q3E3</accession>
<dbReference type="Proteomes" id="UP000275267">
    <property type="component" value="Unassembled WGS sequence"/>
</dbReference>
<evidence type="ECO:0000313" key="5">
    <source>
        <dbReference type="Proteomes" id="UP000275267"/>
    </source>
</evidence>
<gene>
    <name evidence="4" type="ORF">C2845_PM17G04170</name>
</gene>
<dbReference type="STRING" id="4540.A0A3L6Q3E3"/>
<keyword evidence="3" id="KW-0472">Membrane</keyword>
<feature type="transmembrane region" description="Helical" evidence="3">
    <location>
        <begin position="186"/>
        <end position="207"/>
    </location>
</feature>
<dbReference type="SUPFAM" id="SSF48371">
    <property type="entry name" value="ARM repeat"/>
    <property type="match status" value="1"/>
</dbReference>
<dbReference type="OrthoDB" id="695882at2759"/>
<sequence>MAAAADDAGGSRRNGESGRPKLHTRRPEEWTLNRNAMLQAYILMAVTGLGCLALMWPTVVLLGGFVSSLGEEDFWCQAVIGMIQAARIFNDFGELLFLGFLRDLLPMLKGSISIDVDDLNPFTAFLKIIAIGLCLIVSMLFILFVEIVFLFAPLICVGLSLWRIAQRNYGNMDGPDKIAANMTPALDIFYSLVLCQCALFFVCIAVAQRKPSIKGRNLINYAVGLLGSESPEEYLSGARLLGAFVEMGEEDVRSLLLPSRPKIQKLIDTLRWRSSPNEKREIRELAATILADLAGDIDLAQYPRAIRCISCLLQEETTQTYWNRNQRVPHPQLHQKRVWPLTTEERRLQEVEEEIQLLELKRKERYMQKWMQVQERSRQNRMEMEELRRKWMTTEERRQQRRMITEGRYQQGRIEKQDNDDVHQQEELDLFSSGDDREQGTCNRLVLQGLTILERLASDHNNCVDICSAPGLLPKIMAPICSNTLIQDIGNNGAWADVVNGSFKVLHCLICAPGETSRSLRVEISSDDKPAVSNLQMILDQGNRSSQELKIQAMKILTELALDSSIELPEKTAETFIKKQHEVFLCAEGEQVPATVSKPRLGEH</sequence>
<feature type="compositionally biased region" description="Basic and acidic residues" evidence="2">
    <location>
        <begin position="9"/>
        <end position="26"/>
    </location>
</feature>
<dbReference type="Gene3D" id="1.25.10.10">
    <property type="entry name" value="Leucine-rich Repeat Variant"/>
    <property type="match status" value="1"/>
</dbReference>
<keyword evidence="1" id="KW-0175">Coiled coil</keyword>
<feature type="coiled-coil region" evidence="1">
    <location>
        <begin position="341"/>
        <end position="368"/>
    </location>
</feature>
<dbReference type="PANTHER" id="PTHR33115:SF25">
    <property type="entry name" value="CONDENSIN COMPLEX SUBUNIT 1 C-TERMINAL DOMAIN-CONTAINING PROTEIN"/>
    <property type="match status" value="1"/>
</dbReference>
<keyword evidence="5" id="KW-1185">Reference proteome</keyword>
<dbReference type="EMBL" id="PQIB02000014">
    <property type="protein sequence ID" value="RLM69000.1"/>
    <property type="molecule type" value="Genomic_DNA"/>
</dbReference>
<proteinExistence type="predicted"/>
<evidence type="ECO:0000256" key="2">
    <source>
        <dbReference type="SAM" id="MobiDB-lite"/>
    </source>
</evidence>
<feature type="region of interest" description="Disordered" evidence="2">
    <location>
        <begin position="1"/>
        <end position="26"/>
    </location>
</feature>
<dbReference type="PANTHER" id="PTHR33115">
    <property type="entry name" value="ARM REPEAT SUPERFAMILY PROTEIN"/>
    <property type="match status" value="1"/>
</dbReference>
<dbReference type="InterPro" id="IPR011989">
    <property type="entry name" value="ARM-like"/>
</dbReference>